<accession>A0A7S2EFW9</accession>
<keyword evidence="4" id="KW-0479">Metal-binding</keyword>
<keyword evidence="9" id="KW-0539">Nucleus</keyword>
<sequence length="376" mass="41497">MPPRPAASTTQCTLRSKSSTKCITNTYLFRTSGGRTASVSVPASAPYGTFILALLRASAERDHEGRSLRRASTRTGSTAGAGSESGAAVSRAYVLHEGRILDRERYRRLVAPSPVGRGGDGSVVHLGPLLLRLPGGMTDRQNRVGSKFGGGGVSSGQQSERERKERLRQLALESVDLARDPYLMRNHLGTYECKLCLTLHTNEGNYLAHTQGKKHKAGLARRAAMEKRARECMPAPLTTPGAGASASTKRAPRVRIGRPGYQITKSRDPETDQRCLSFELHYPELDDPDAVQPRHRFMSAYEQRVESPPDRRYQYLLVACDPYETVAFKVPNEAIDRREGRFVTNWDREGKRFTLTFYFVNPEEAEGGKGGPIGMS</sequence>
<organism evidence="12">
    <name type="scientific">Trieres chinensis</name>
    <name type="common">Marine centric diatom</name>
    <name type="synonym">Odontella sinensis</name>
    <dbReference type="NCBI Taxonomy" id="1514140"/>
    <lineage>
        <taxon>Eukaryota</taxon>
        <taxon>Sar</taxon>
        <taxon>Stramenopiles</taxon>
        <taxon>Ochrophyta</taxon>
        <taxon>Bacillariophyta</taxon>
        <taxon>Mediophyceae</taxon>
        <taxon>Biddulphiophycidae</taxon>
        <taxon>Eupodiscales</taxon>
        <taxon>Parodontellaceae</taxon>
        <taxon>Trieres</taxon>
    </lineage>
</organism>
<dbReference type="InterPro" id="IPR003604">
    <property type="entry name" value="Matrin/U1-like-C_Znf_C2H2"/>
</dbReference>
<evidence type="ECO:0000256" key="6">
    <source>
        <dbReference type="ARBA" id="ARBA00022771"/>
    </source>
</evidence>
<keyword evidence="3" id="KW-0507">mRNA processing</keyword>
<evidence type="ECO:0000256" key="3">
    <source>
        <dbReference type="ARBA" id="ARBA00022664"/>
    </source>
</evidence>
<dbReference type="PANTHER" id="PTHR23205">
    <property type="entry name" value="SPLICING FACTOR 3A SUBUNIT 2"/>
    <property type="match status" value="1"/>
</dbReference>
<dbReference type="AlphaFoldDB" id="A0A7S2EFW9"/>
<evidence type="ECO:0000256" key="8">
    <source>
        <dbReference type="ARBA" id="ARBA00023187"/>
    </source>
</evidence>
<dbReference type="EMBL" id="HBGO01012400">
    <property type="protein sequence ID" value="CAD9332992.1"/>
    <property type="molecule type" value="Transcribed_RNA"/>
</dbReference>
<dbReference type="GO" id="GO:0000245">
    <property type="term" value="P:spliceosomal complex assembly"/>
    <property type="evidence" value="ECO:0007669"/>
    <property type="project" value="TreeGrafter"/>
</dbReference>
<comment type="similarity">
    <text evidence="2">Belongs to the SF3A2 family.</text>
</comment>
<dbReference type="SMART" id="SM00451">
    <property type="entry name" value="ZnF_U1"/>
    <property type="match status" value="1"/>
</dbReference>
<dbReference type="GO" id="GO:0071013">
    <property type="term" value="C:catalytic step 2 spliceosome"/>
    <property type="evidence" value="ECO:0007669"/>
    <property type="project" value="TreeGrafter"/>
</dbReference>
<comment type="subcellular location">
    <subcellularLocation>
        <location evidence="1">Nucleus</location>
    </subcellularLocation>
</comment>
<name>A0A7S2EFW9_TRICV</name>
<evidence type="ECO:0000256" key="10">
    <source>
        <dbReference type="SAM" id="MobiDB-lite"/>
    </source>
</evidence>
<dbReference type="Gene3D" id="2.60.40.2690">
    <property type="match status" value="1"/>
</dbReference>
<evidence type="ECO:0000259" key="11">
    <source>
        <dbReference type="PROSITE" id="PS50171"/>
    </source>
</evidence>
<dbReference type="InterPro" id="IPR031781">
    <property type="entry name" value="SF3A2_dom"/>
</dbReference>
<feature type="region of interest" description="Disordered" evidence="10">
    <location>
        <begin position="62"/>
        <end position="85"/>
    </location>
</feature>
<evidence type="ECO:0000313" key="12">
    <source>
        <dbReference type="EMBL" id="CAD9332992.1"/>
    </source>
</evidence>
<gene>
    <name evidence="12" type="ORF">OSIN01602_LOCUS6885</name>
</gene>
<evidence type="ECO:0000256" key="4">
    <source>
        <dbReference type="ARBA" id="ARBA00022723"/>
    </source>
</evidence>
<dbReference type="PANTHER" id="PTHR23205:SF0">
    <property type="entry name" value="SPLICING FACTOR 3A SUBUNIT 2"/>
    <property type="match status" value="1"/>
</dbReference>
<dbReference type="GO" id="GO:0008270">
    <property type="term" value="F:zinc ion binding"/>
    <property type="evidence" value="ECO:0007669"/>
    <property type="project" value="UniProtKB-KW"/>
</dbReference>
<dbReference type="GO" id="GO:0003676">
    <property type="term" value="F:nucleic acid binding"/>
    <property type="evidence" value="ECO:0007669"/>
    <property type="project" value="InterPro"/>
</dbReference>
<evidence type="ECO:0000256" key="2">
    <source>
        <dbReference type="ARBA" id="ARBA00008995"/>
    </source>
</evidence>
<dbReference type="SMART" id="SM01050">
    <property type="entry name" value="CactinC_cactus"/>
    <property type="match status" value="1"/>
</dbReference>
<dbReference type="Pfam" id="PF12874">
    <property type="entry name" value="zf-met"/>
    <property type="match status" value="1"/>
</dbReference>
<feature type="region of interest" description="Disordered" evidence="10">
    <location>
        <begin position="144"/>
        <end position="164"/>
    </location>
</feature>
<protein>
    <recommendedName>
        <fullName evidence="11">Matrin-type domain-containing protein</fullName>
    </recommendedName>
</protein>
<dbReference type="PROSITE" id="PS50171">
    <property type="entry name" value="ZF_MATRIN"/>
    <property type="match status" value="1"/>
</dbReference>
<evidence type="ECO:0000256" key="5">
    <source>
        <dbReference type="ARBA" id="ARBA00022728"/>
    </source>
</evidence>
<dbReference type="InterPro" id="IPR013087">
    <property type="entry name" value="Znf_C2H2_type"/>
</dbReference>
<feature type="compositionally biased region" description="Low complexity" evidence="10">
    <location>
        <begin position="73"/>
        <end position="85"/>
    </location>
</feature>
<keyword evidence="6" id="KW-0863">Zinc-finger</keyword>
<evidence type="ECO:0000256" key="9">
    <source>
        <dbReference type="ARBA" id="ARBA00023242"/>
    </source>
</evidence>
<dbReference type="InterPro" id="IPR036236">
    <property type="entry name" value="Znf_C2H2_sf"/>
</dbReference>
<evidence type="ECO:0000256" key="1">
    <source>
        <dbReference type="ARBA" id="ARBA00004123"/>
    </source>
</evidence>
<reference evidence="12" key="1">
    <citation type="submission" date="2021-01" db="EMBL/GenBank/DDBJ databases">
        <authorList>
            <person name="Corre E."/>
            <person name="Pelletier E."/>
            <person name="Niang G."/>
            <person name="Scheremetjew M."/>
            <person name="Finn R."/>
            <person name="Kale V."/>
            <person name="Holt S."/>
            <person name="Cochrane G."/>
            <person name="Meng A."/>
            <person name="Brown T."/>
            <person name="Cohen L."/>
        </authorList>
    </citation>
    <scope>NUCLEOTIDE SEQUENCE</scope>
    <source>
        <strain evidence="12">Grunow 1884</strain>
    </source>
</reference>
<dbReference type="Pfam" id="PF16835">
    <property type="entry name" value="SF3A2"/>
    <property type="match status" value="1"/>
</dbReference>
<keyword evidence="5" id="KW-0747">Spliceosome</keyword>
<evidence type="ECO:0000256" key="7">
    <source>
        <dbReference type="ARBA" id="ARBA00022833"/>
    </source>
</evidence>
<proteinExistence type="inferred from homology"/>
<dbReference type="InterPro" id="IPR000690">
    <property type="entry name" value="Matrin/U1-C_Znf_C2H2"/>
</dbReference>
<feature type="domain" description="Matrin-type" evidence="11">
    <location>
        <begin position="191"/>
        <end position="221"/>
    </location>
</feature>
<dbReference type="GO" id="GO:0005686">
    <property type="term" value="C:U2 snRNP"/>
    <property type="evidence" value="ECO:0007669"/>
    <property type="project" value="TreeGrafter"/>
</dbReference>
<dbReference type="SUPFAM" id="SSF57667">
    <property type="entry name" value="beta-beta-alpha zinc fingers"/>
    <property type="match status" value="1"/>
</dbReference>
<dbReference type="GO" id="GO:0071004">
    <property type="term" value="C:U2-type prespliceosome"/>
    <property type="evidence" value="ECO:0007669"/>
    <property type="project" value="TreeGrafter"/>
</dbReference>
<keyword evidence="7" id="KW-0862">Zinc</keyword>
<keyword evidence="8" id="KW-0508">mRNA splicing</keyword>
<dbReference type="InterPro" id="IPR052092">
    <property type="entry name" value="SF3A2"/>
</dbReference>